<comment type="caution">
    <text evidence="2">The sequence shown here is derived from an EMBL/GenBank/DDBJ whole genome shotgun (WGS) entry which is preliminary data.</text>
</comment>
<organism evidence="2 3">
    <name type="scientific">Brevibacterium ravenspurgense</name>
    <dbReference type="NCBI Taxonomy" id="479117"/>
    <lineage>
        <taxon>Bacteria</taxon>
        <taxon>Bacillati</taxon>
        <taxon>Actinomycetota</taxon>
        <taxon>Actinomycetes</taxon>
        <taxon>Micrococcales</taxon>
        <taxon>Brevibacteriaceae</taxon>
        <taxon>Brevibacterium</taxon>
    </lineage>
</organism>
<dbReference type="EMBL" id="LQQC01000008">
    <property type="protein sequence ID" value="KXZ58851.1"/>
    <property type="molecule type" value="Genomic_DNA"/>
</dbReference>
<keyword evidence="3" id="KW-1185">Reference proteome</keyword>
<keyword evidence="1" id="KW-1133">Transmembrane helix</keyword>
<feature type="transmembrane region" description="Helical" evidence="1">
    <location>
        <begin position="116"/>
        <end position="142"/>
    </location>
</feature>
<name>A0A150H9Z4_9MICO</name>
<evidence type="ECO:0000313" key="2">
    <source>
        <dbReference type="EMBL" id="KXZ58851.1"/>
    </source>
</evidence>
<reference evidence="2 3" key="1">
    <citation type="submission" date="2016-01" db="EMBL/GenBank/DDBJ databases">
        <title>Use of Whole Genome Sequencing to ascertain that Brevibacterium massiliense (Roux, Raoult 2009) is a later heterotypic synonym of Brevibacterium ravenspurgense (Mages 2008).</title>
        <authorList>
            <person name="Bernier A.-M."/>
            <person name="Burdz T."/>
            <person name="Huynh C."/>
            <person name="Pachecho A.L."/>
            <person name="Wiebe D."/>
            <person name="Bonner C."/>
            <person name="Bernard K."/>
        </authorList>
    </citation>
    <scope>NUCLEOTIDE SEQUENCE [LARGE SCALE GENOMIC DNA]</scope>
    <source>
        <strain evidence="2 3">CCUG56047</strain>
    </source>
</reference>
<dbReference type="RefSeq" id="WP_062020371.1">
    <property type="nucleotide sequence ID" value="NZ_LQQC01000008.1"/>
</dbReference>
<keyword evidence="1" id="KW-0472">Membrane</keyword>
<protein>
    <submittedName>
        <fullName evidence="2">Uncharacterized protein</fullName>
    </submittedName>
</protein>
<evidence type="ECO:0000313" key="3">
    <source>
        <dbReference type="Proteomes" id="UP000243589"/>
    </source>
</evidence>
<sequence length="153" mass="15656">MKKSADNTKVLYGRLPAGLAAAASTAVGTVVIVGLSLVARATSGSSGLWWMFGVLTSSFAVLGGIATVGAFLTGLVRAGYVADPGKPARWSAMTALFIAFASPVILYVFTGPWLTNGLIVAVSTFLCSAVGALIFLLVWSLLLRAGTVTSIDV</sequence>
<dbReference type="PATRIC" id="fig|479117.4.peg.722"/>
<evidence type="ECO:0000256" key="1">
    <source>
        <dbReference type="SAM" id="Phobius"/>
    </source>
</evidence>
<accession>A0A150H9Z4</accession>
<gene>
    <name evidence="2" type="ORF">Bravens_00723</name>
</gene>
<feature type="transmembrane region" description="Helical" evidence="1">
    <location>
        <begin position="88"/>
        <end position="110"/>
    </location>
</feature>
<keyword evidence="1" id="KW-0812">Transmembrane</keyword>
<feature type="transmembrane region" description="Helical" evidence="1">
    <location>
        <begin position="49"/>
        <end position="76"/>
    </location>
</feature>
<feature type="transmembrane region" description="Helical" evidence="1">
    <location>
        <begin position="12"/>
        <end position="37"/>
    </location>
</feature>
<dbReference type="Proteomes" id="UP000243589">
    <property type="component" value="Unassembled WGS sequence"/>
</dbReference>
<dbReference type="AlphaFoldDB" id="A0A150H9Z4"/>
<proteinExistence type="predicted"/>